<reference evidence="1" key="1">
    <citation type="journal article" date="2022" name="Biotechnol. Bioprocess Eng.">
        <title>Pan-genome Analysis Reveals Comparative Genomic Features of Central Metabolic Pathways in Methylorubrum extorquens.</title>
        <authorList>
            <person name="Lee G.M."/>
            <person name="Scott-Nevros Z.K."/>
            <person name="Lee S.-M."/>
            <person name="Kim D."/>
        </authorList>
    </citation>
    <scope>NUCLEOTIDE SEQUENCE</scope>
    <source>
        <strain evidence="1">ATCC 55366</strain>
    </source>
</reference>
<dbReference type="Gene3D" id="3.40.50.2000">
    <property type="entry name" value="Glycogen Phosphorylase B"/>
    <property type="match status" value="1"/>
</dbReference>
<protein>
    <submittedName>
        <fullName evidence="1">Glycosyltransferase family 4 protein</fullName>
    </submittedName>
</protein>
<name>A0AAX3WL90_METEX</name>
<dbReference type="RefSeq" id="WP_283535902.1">
    <property type="nucleotide sequence ID" value="NZ_CP073633.1"/>
</dbReference>
<dbReference type="SUPFAM" id="SSF53756">
    <property type="entry name" value="UDP-Glycosyltransferase/glycogen phosphorylase"/>
    <property type="match status" value="1"/>
</dbReference>
<accession>A0AAX3WL90</accession>
<dbReference type="EMBL" id="CP073633">
    <property type="protein sequence ID" value="WHQ70799.1"/>
    <property type="molecule type" value="Genomic_DNA"/>
</dbReference>
<dbReference type="Proteomes" id="UP001223720">
    <property type="component" value="Chromosome"/>
</dbReference>
<evidence type="ECO:0000313" key="1">
    <source>
        <dbReference type="EMBL" id="WHQ70799.1"/>
    </source>
</evidence>
<proteinExistence type="predicted"/>
<evidence type="ECO:0000313" key="2">
    <source>
        <dbReference type="Proteomes" id="UP001223720"/>
    </source>
</evidence>
<organism evidence="1 2">
    <name type="scientific">Methylorubrum extorquens</name>
    <name type="common">Methylobacterium dichloromethanicum</name>
    <name type="synonym">Methylobacterium extorquens</name>
    <dbReference type="NCBI Taxonomy" id="408"/>
    <lineage>
        <taxon>Bacteria</taxon>
        <taxon>Pseudomonadati</taxon>
        <taxon>Pseudomonadota</taxon>
        <taxon>Alphaproteobacteria</taxon>
        <taxon>Hyphomicrobiales</taxon>
        <taxon>Methylobacteriaceae</taxon>
        <taxon>Methylorubrum</taxon>
    </lineage>
</organism>
<dbReference type="Pfam" id="PF13692">
    <property type="entry name" value="Glyco_trans_1_4"/>
    <property type="match status" value="1"/>
</dbReference>
<sequence>MRSDQAEKPAILVLAPMPAAPVSAGNRRRLAATCEALTRGGFAIDLAYYAHEDQIYRRFGQHPPTDLVEMERTFRNVFLIEARTVIPLKTRSTVFGIDEWCPDEVGDFVAWYGSAYPETGAVLVNYVFLSRALERVPPGVLTLIDTHDRFAGRQTQYRPFRAEPNFFYTDAAGEAAGLARVDVVLAIQAAEAGYFASLTDSRVLLLPPHFPAQRPFAVPERVARIGFLGHGNDPNLFSIGRFIRAWRDGWTPDRPELVIAGEICRSLPGVEGPGVRLLGYLDRLEDFYAQADLVVAPMLMGSGLKMKVGEALSFGRPVIGTEIGLEGFEPVEPAHRCRDAEAVKAAVLAVAADAEALARLTRASEALFTRYAATALAAEAELIELLRARRVEHRIPSPRTRGEGRDDHGTWVYPSSAPGCPSRAGPTWDVGATSGSEGEGVIQVETRSSAPPHHRLPPRFGDDGVAEALSPRAGRGDANPDVGSFVVKGGGLVLTCETSVRSRPAADPDLGVLVATERRPGHGTAAVYTPRRQRWFARAEASADGAAPDLGPLDVALSPEWVRDRTLPPATRAALARAFARMQADWETEGRIVGCVRDRLEIETLLPGVLVNGTHPAAAFLVAGEGASELRLERVTPLHRRRIDTYANLTGRLPAPLPVSLSFRGAATGPASGCLLFLTDDGIGRIFLPEGAA</sequence>
<dbReference type="AlphaFoldDB" id="A0AAX3WL90"/>
<gene>
    <name evidence="1" type="ORF">KEC54_04150</name>
</gene>